<evidence type="ECO:0000313" key="7">
    <source>
        <dbReference type="EMBL" id="EGL53329.1"/>
    </source>
</evidence>
<keyword evidence="3 5" id="KW-1133">Transmembrane helix</keyword>
<proteinExistence type="predicted"/>
<dbReference type="STRING" id="1026882.MAMP_00832"/>
<feature type="transmembrane region" description="Helical" evidence="5">
    <location>
        <begin position="197"/>
        <end position="218"/>
    </location>
</feature>
<comment type="subcellular location">
    <subcellularLocation>
        <location evidence="1">Membrane</location>
        <topology evidence="1">Multi-pass membrane protein</topology>
    </subcellularLocation>
</comment>
<feature type="transmembrane region" description="Helical" evidence="5">
    <location>
        <begin position="85"/>
        <end position="102"/>
    </location>
</feature>
<dbReference type="InterPro" id="IPR051533">
    <property type="entry name" value="WaaL-like"/>
</dbReference>
<evidence type="ECO:0000256" key="3">
    <source>
        <dbReference type="ARBA" id="ARBA00022989"/>
    </source>
</evidence>
<dbReference type="RefSeq" id="WP_007146579.1">
    <property type="nucleotide sequence ID" value="NZ_AFIG01000003.1"/>
</dbReference>
<feature type="transmembrane region" description="Helical" evidence="5">
    <location>
        <begin position="60"/>
        <end position="79"/>
    </location>
</feature>
<comment type="caution">
    <text evidence="7">The sequence shown here is derived from an EMBL/GenBank/DDBJ whole genome shotgun (WGS) entry which is preliminary data.</text>
</comment>
<feature type="transmembrane region" description="Helical" evidence="5">
    <location>
        <begin position="360"/>
        <end position="387"/>
    </location>
</feature>
<dbReference type="InterPro" id="IPR007016">
    <property type="entry name" value="O-antigen_ligase-rel_domated"/>
</dbReference>
<keyword evidence="2 5" id="KW-0812">Transmembrane</keyword>
<evidence type="ECO:0000256" key="4">
    <source>
        <dbReference type="ARBA" id="ARBA00023136"/>
    </source>
</evidence>
<name>F5T2W8_9GAMM</name>
<feature type="transmembrane region" description="Helical" evidence="5">
    <location>
        <begin position="238"/>
        <end position="263"/>
    </location>
</feature>
<feature type="transmembrane region" description="Helical" evidence="5">
    <location>
        <begin position="7"/>
        <end position="25"/>
    </location>
</feature>
<dbReference type="PANTHER" id="PTHR37422">
    <property type="entry name" value="TEICHURONIC ACID BIOSYNTHESIS PROTEIN TUAE"/>
    <property type="match status" value="1"/>
</dbReference>
<accession>F5T2W8</accession>
<evidence type="ECO:0000256" key="5">
    <source>
        <dbReference type="SAM" id="Phobius"/>
    </source>
</evidence>
<dbReference type="PANTHER" id="PTHR37422:SF17">
    <property type="entry name" value="O-ANTIGEN LIGASE"/>
    <property type="match status" value="1"/>
</dbReference>
<evidence type="ECO:0000256" key="2">
    <source>
        <dbReference type="ARBA" id="ARBA00022692"/>
    </source>
</evidence>
<dbReference type="GO" id="GO:0016020">
    <property type="term" value="C:membrane"/>
    <property type="evidence" value="ECO:0007669"/>
    <property type="project" value="UniProtKB-SubCell"/>
</dbReference>
<gene>
    <name evidence="7" type="ORF">MAMP_00832</name>
</gene>
<reference evidence="7 8" key="1">
    <citation type="journal article" date="2011" name="J. Bacteriol.">
        <title>Draft genome sequence of Methylophaga aminisulfidivorans MP T.</title>
        <authorList>
            <person name="Han G.H."/>
            <person name="Kim W."/>
            <person name="Chun J."/>
            <person name="Kim S.W."/>
        </authorList>
    </citation>
    <scope>NUCLEOTIDE SEQUENCE [LARGE SCALE GENOMIC DNA]</scope>
    <source>
        <strain evidence="8">MP(T)</strain>
    </source>
</reference>
<organism evidence="7 8">
    <name type="scientific">Methylophaga aminisulfidivorans MP</name>
    <dbReference type="NCBI Taxonomy" id="1026882"/>
    <lineage>
        <taxon>Bacteria</taxon>
        <taxon>Pseudomonadati</taxon>
        <taxon>Pseudomonadota</taxon>
        <taxon>Gammaproteobacteria</taxon>
        <taxon>Thiotrichales</taxon>
        <taxon>Piscirickettsiaceae</taxon>
        <taxon>Methylophaga</taxon>
    </lineage>
</organism>
<feature type="transmembrane region" description="Helical" evidence="5">
    <location>
        <begin position="147"/>
        <end position="168"/>
    </location>
</feature>
<protein>
    <submittedName>
        <fullName evidence="7">Membrane protein, putative</fullName>
    </submittedName>
</protein>
<dbReference type="Pfam" id="PF04932">
    <property type="entry name" value="Wzy_C"/>
    <property type="match status" value="1"/>
</dbReference>
<keyword evidence="8" id="KW-1185">Reference proteome</keyword>
<evidence type="ECO:0000259" key="6">
    <source>
        <dbReference type="Pfam" id="PF04932"/>
    </source>
</evidence>
<feature type="transmembrane region" description="Helical" evidence="5">
    <location>
        <begin position="114"/>
        <end position="135"/>
    </location>
</feature>
<dbReference type="EMBL" id="AFIG01000003">
    <property type="protein sequence ID" value="EGL53329.1"/>
    <property type="molecule type" value="Genomic_DNA"/>
</dbReference>
<keyword evidence="4 5" id="KW-0472">Membrane</keyword>
<dbReference type="Proteomes" id="UP000003544">
    <property type="component" value="Unassembled WGS sequence"/>
</dbReference>
<evidence type="ECO:0000256" key="1">
    <source>
        <dbReference type="ARBA" id="ARBA00004141"/>
    </source>
</evidence>
<sequence>MTPNNFAYLVMAVWPFVTFVLLRNYGIGKGALLALLCSYMFLPARMSIEISGLPDLDRFLITILTIIVYMLFSGSLSSLNLLSRVYKVLLFILILSPIFTALSNQERYLFLPGLTLYDGISSSITTLLNFFPFFIGATYFREENQQIYLFKTFAIATFVYAFLALYEIRMSPQLHSMIYGYFPHAWGQQYRDGGFRAVVFMGHGLLVAMFFAVGVAVWTCMFKLKVKVFRFKTGSGLLVVFLTLLLSKSLAALLYGLLAFVAIKFSSPRKIILVSVLITIVFVTYPILSATKIFPHQDLVELAASVSADRAGSLQYRFDNEHILLEHANEKPWFGWGDWGRNRVFDPETGQDISTTDGAWIISIGVSGWIGFLSTFLFMIIPIWLIFSKDKRIKSMPIQSQYLISAHSLVVGLIIMDQMPNASINPLYWCVIGSLAGRVHDLISTKYSISQTR</sequence>
<feature type="domain" description="O-antigen ligase-related" evidence="6">
    <location>
        <begin position="237"/>
        <end position="372"/>
    </location>
</feature>
<dbReference type="eggNOG" id="COG3307">
    <property type="taxonomic scope" value="Bacteria"/>
</dbReference>
<dbReference type="AlphaFoldDB" id="F5T2W8"/>
<evidence type="ECO:0000313" key="8">
    <source>
        <dbReference type="Proteomes" id="UP000003544"/>
    </source>
</evidence>
<feature type="transmembrane region" description="Helical" evidence="5">
    <location>
        <begin position="270"/>
        <end position="288"/>
    </location>
</feature>